<dbReference type="EMBL" id="WTVM01000018">
    <property type="protein sequence ID" value="NMG02289.1"/>
    <property type="molecule type" value="Genomic_DNA"/>
</dbReference>
<dbReference type="Gene3D" id="3.40.50.2300">
    <property type="match status" value="2"/>
</dbReference>
<dbReference type="Proteomes" id="UP000599523">
    <property type="component" value="Unassembled WGS sequence"/>
</dbReference>
<dbReference type="Pfam" id="PF04392">
    <property type="entry name" value="ABC_sub_bind"/>
    <property type="match status" value="1"/>
</dbReference>
<dbReference type="PANTHER" id="PTHR35271:SF1">
    <property type="entry name" value="ABC TRANSPORTER, SUBSTRATE-BINDING LIPOPROTEIN"/>
    <property type="match status" value="1"/>
</dbReference>
<keyword evidence="1" id="KW-0732">Signal</keyword>
<reference evidence="2" key="1">
    <citation type="submission" date="2019-12" db="EMBL/GenBank/DDBJ databases">
        <title>Comparative genomics gives insights into the taxonomy of the Azoarcus-Aromatoleum group and reveals separate origins of nif in the plant-associated Azoarcus and non-plant-associated Aromatoleum sub-groups.</title>
        <authorList>
            <person name="Lafos M."/>
            <person name="Maluk M."/>
            <person name="Batista M."/>
            <person name="Junghare M."/>
            <person name="Carmona M."/>
            <person name="Faoro H."/>
            <person name="Cruz L.M."/>
            <person name="Battistoni F."/>
            <person name="De Souza E."/>
            <person name="Pedrosa F."/>
            <person name="Chen W.-M."/>
            <person name="Poole P.S."/>
            <person name="Dixon R.A."/>
            <person name="James E.K."/>
        </authorList>
    </citation>
    <scope>NUCLEOTIDE SEQUENCE</scope>
    <source>
        <strain evidence="2">NSC3</strain>
    </source>
</reference>
<dbReference type="InterPro" id="IPR007487">
    <property type="entry name" value="ABC_transpt-TYRBP-like"/>
</dbReference>
<evidence type="ECO:0000313" key="2">
    <source>
        <dbReference type="EMBL" id="NMG02289.1"/>
    </source>
</evidence>
<protein>
    <recommendedName>
        <fullName evidence="4">ABC transporter substrate-binding protein</fullName>
    </recommendedName>
</protein>
<proteinExistence type="predicted"/>
<comment type="caution">
    <text evidence="2">The sequence shown here is derived from an EMBL/GenBank/DDBJ whole genome shotgun (WGS) entry which is preliminary data.</text>
</comment>
<feature type="signal peptide" evidence="1">
    <location>
        <begin position="1"/>
        <end position="23"/>
    </location>
</feature>
<gene>
    <name evidence="2" type="ORF">GPA21_04810</name>
</gene>
<evidence type="ECO:0008006" key="4">
    <source>
        <dbReference type="Google" id="ProtNLM"/>
    </source>
</evidence>
<organism evidence="2 3">
    <name type="scientific">Azoarcus taiwanensis</name>
    <dbReference type="NCBI Taxonomy" id="666964"/>
    <lineage>
        <taxon>Bacteria</taxon>
        <taxon>Pseudomonadati</taxon>
        <taxon>Pseudomonadota</taxon>
        <taxon>Betaproteobacteria</taxon>
        <taxon>Rhodocyclales</taxon>
        <taxon>Zoogloeaceae</taxon>
        <taxon>Azoarcus</taxon>
    </lineage>
</organism>
<keyword evidence="3" id="KW-1185">Reference proteome</keyword>
<evidence type="ECO:0000313" key="3">
    <source>
        <dbReference type="Proteomes" id="UP000599523"/>
    </source>
</evidence>
<accession>A0A972J7Q7</accession>
<evidence type="ECO:0000256" key="1">
    <source>
        <dbReference type="SAM" id="SignalP"/>
    </source>
</evidence>
<dbReference type="PANTHER" id="PTHR35271">
    <property type="entry name" value="ABC TRANSPORTER, SUBSTRATE-BINDING LIPOPROTEIN-RELATED"/>
    <property type="match status" value="1"/>
</dbReference>
<name>A0A972J7Q7_9RHOO</name>
<feature type="chain" id="PRO_5037493805" description="ABC transporter substrate-binding protein" evidence="1">
    <location>
        <begin position="24"/>
        <end position="320"/>
    </location>
</feature>
<dbReference type="AlphaFoldDB" id="A0A972J7Q7"/>
<sequence length="320" mass="34218">MRHPGGHLLLLLLSLLISLAPVAAAETASKAGAAVEVLIVPSERGGAYEETIDILLTELGGLQPSPSIEVRQWDEAVPAATTRVIVTIGAKAAAEVGTGAEASVVVNTLLPSHSFAQIHSGRSADEMKRITAVFLDQPVRRQIALLREALPDWTNLALISGPTTRELSMAIETEARQSGLSVRRSDINSDRELFRALQQTLESPALLIAVPDRDLYNSRTIQNILLTSYRRNSPLVGFSAAYVRAGALLAVYSHPAQVAAQAAEAVAAVLHGNAMPPPRYPVAFEVDINQTVARSLGIRLNSARVIEARLRLLEGGGERD</sequence>
<dbReference type="RefSeq" id="WP_168987077.1">
    <property type="nucleotide sequence ID" value="NZ_CAWPHM010000099.1"/>
</dbReference>